<evidence type="ECO:0000256" key="3">
    <source>
        <dbReference type="ARBA" id="ARBA00022475"/>
    </source>
</evidence>
<evidence type="ECO:0000256" key="8">
    <source>
        <dbReference type="ARBA" id="ARBA00037998"/>
    </source>
</evidence>
<evidence type="ECO:0000256" key="2">
    <source>
        <dbReference type="ARBA" id="ARBA00022448"/>
    </source>
</evidence>
<keyword evidence="5" id="KW-0029">Amino-acid transport</keyword>
<dbReference type="InterPro" id="IPR001851">
    <property type="entry name" value="ABC_transp_permease"/>
</dbReference>
<feature type="transmembrane region" description="Helical" evidence="9">
    <location>
        <begin position="103"/>
        <end position="126"/>
    </location>
</feature>
<reference evidence="10 11" key="1">
    <citation type="submission" date="2013-08" db="EMBL/GenBank/DDBJ databases">
        <title>The genome sequence of Skermanella stibiiresistens.</title>
        <authorList>
            <person name="Zhu W."/>
            <person name="Wang G."/>
        </authorList>
    </citation>
    <scope>NUCLEOTIDE SEQUENCE [LARGE SCALE GENOMIC DNA]</scope>
    <source>
        <strain evidence="10 11">SB22</strain>
    </source>
</reference>
<evidence type="ECO:0000256" key="9">
    <source>
        <dbReference type="SAM" id="Phobius"/>
    </source>
</evidence>
<dbReference type="STRING" id="1385369.N825_12485"/>
<evidence type="ECO:0000256" key="4">
    <source>
        <dbReference type="ARBA" id="ARBA00022692"/>
    </source>
</evidence>
<feature type="transmembrane region" description="Helical" evidence="9">
    <location>
        <begin position="20"/>
        <end position="37"/>
    </location>
</feature>
<accession>W9H1Q2</accession>
<dbReference type="GO" id="GO:0005886">
    <property type="term" value="C:plasma membrane"/>
    <property type="evidence" value="ECO:0007669"/>
    <property type="project" value="UniProtKB-SubCell"/>
</dbReference>
<feature type="transmembrane region" description="Helical" evidence="9">
    <location>
        <begin position="199"/>
        <end position="223"/>
    </location>
</feature>
<sequence length="299" mass="31196">MMLELLPQQLANGLALGSTYALVALGLTLIFGVLLIPNFAHGEFYMLGAFVTYALVATGLNFWLAMATAVVLVVLIGWIVDRVVFQPVAAAPGHDSGGHGSGLSLMISALAGSIILQQLATIIWGTEARTIPAPMTGMVRTSLFTITYLQITIIATLAVAWTAVWLVLHRSRLGLAIRATSQNRDAALLMGISMTRVRLATFAIGAALGAVAGALLGATFPIYPSMGVNPVLKAFVVLVIGGIGSLPGAIVGGLVLGMVEVMVAGYGSSQFQDIGTFLILVAVLLIRPQGLFGRAQVER</sequence>
<evidence type="ECO:0000313" key="11">
    <source>
        <dbReference type="Proteomes" id="UP000019486"/>
    </source>
</evidence>
<feature type="transmembrane region" description="Helical" evidence="9">
    <location>
        <begin position="235"/>
        <end position="259"/>
    </location>
</feature>
<gene>
    <name evidence="10" type="ORF">N825_12485</name>
</gene>
<proteinExistence type="inferred from homology"/>
<keyword evidence="11" id="KW-1185">Reference proteome</keyword>
<dbReference type="EMBL" id="AVFL01000017">
    <property type="protein sequence ID" value="EWY38622.1"/>
    <property type="molecule type" value="Genomic_DNA"/>
</dbReference>
<feature type="transmembrane region" description="Helical" evidence="9">
    <location>
        <begin position="271"/>
        <end position="290"/>
    </location>
</feature>
<dbReference type="PATRIC" id="fig|1385369.3.peg.4388"/>
<name>W9H1Q2_9PROT</name>
<keyword evidence="4 9" id="KW-0812">Transmembrane</keyword>
<dbReference type="Proteomes" id="UP000019486">
    <property type="component" value="Unassembled WGS sequence"/>
</dbReference>
<keyword evidence="6 9" id="KW-1133">Transmembrane helix</keyword>
<keyword evidence="7 9" id="KW-0472">Membrane</keyword>
<evidence type="ECO:0000256" key="5">
    <source>
        <dbReference type="ARBA" id="ARBA00022970"/>
    </source>
</evidence>
<evidence type="ECO:0000256" key="7">
    <source>
        <dbReference type="ARBA" id="ARBA00023136"/>
    </source>
</evidence>
<dbReference type="GO" id="GO:0006865">
    <property type="term" value="P:amino acid transport"/>
    <property type="evidence" value="ECO:0007669"/>
    <property type="project" value="UniProtKB-KW"/>
</dbReference>
<evidence type="ECO:0000313" key="10">
    <source>
        <dbReference type="EMBL" id="EWY38622.1"/>
    </source>
</evidence>
<comment type="similarity">
    <text evidence="8">Belongs to the binding-protein-dependent transport system permease family. LivHM subfamily.</text>
</comment>
<dbReference type="AlphaFoldDB" id="W9H1Q2"/>
<comment type="caution">
    <text evidence="10">The sequence shown here is derived from an EMBL/GenBank/DDBJ whole genome shotgun (WGS) entry which is preliminary data.</text>
</comment>
<comment type="subcellular location">
    <subcellularLocation>
        <location evidence="1">Cell membrane</location>
        <topology evidence="1">Multi-pass membrane protein</topology>
    </subcellularLocation>
</comment>
<organism evidence="10 11">
    <name type="scientific">Skermanella stibiiresistens SB22</name>
    <dbReference type="NCBI Taxonomy" id="1385369"/>
    <lineage>
        <taxon>Bacteria</taxon>
        <taxon>Pseudomonadati</taxon>
        <taxon>Pseudomonadota</taxon>
        <taxon>Alphaproteobacteria</taxon>
        <taxon>Rhodospirillales</taxon>
        <taxon>Azospirillaceae</taxon>
        <taxon>Skermanella</taxon>
    </lineage>
</organism>
<dbReference type="GO" id="GO:0022857">
    <property type="term" value="F:transmembrane transporter activity"/>
    <property type="evidence" value="ECO:0007669"/>
    <property type="project" value="InterPro"/>
</dbReference>
<dbReference type="Pfam" id="PF02653">
    <property type="entry name" value="BPD_transp_2"/>
    <property type="match status" value="1"/>
</dbReference>
<evidence type="ECO:0000256" key="6">
    <source>
        <dbReference type="ARBA" id="ARBA00022989"/>
    </source>
</evidence>
<keyword evidence="3" id="KW-1003">Cell membrane</keyword>
<dbReference type="RefSeq" id="WP_198038811.1">
    <property type="nucleotide sequence ID" value="NZ_AVFL01000017.1"/>
</dbReference>
<evidence type="ECO:0000256" key="1">
    <source>
        <dbReference type="ARBA" id="ARBA00004651"/>
    </source>
</evidence>
<dbReference type="InterPro" id="IPR052157">
    <property type="entry name" value="BCAA_transport_permease"/>
</dbReference>
<dbReference type="CDD" id="cd06582">
    <property type="entry name" value="TM_PBP1_LivH_like"/>
    <property type="match status" value="1"/>
</dbReference>
<protein>
    <submittedName>
        <fullName evidence="10">ABC transporter permease</fullName>
    </submittedName>
</protein>
<dbReference type="PANTHER" id="PTHR11795">
    <property type="entry name" value="BRANCHED-CHAIN AMINO ACID TRANSPORT SYSTEM PERMEASE PROTEIN LIVH"/>
    <property type="match status" value="1"/>
</dbReference>
<keyword evidence="2" id="KW-0813">Transport</keyword>
<feature type="transmembrane region" description="Helical" evidence="9">
    <location>
        <begin position="146"/>
        <end position="168"/>
    </location>
</feature>
<dbReference type="PANTHER" id="PTHR11795:SF445">
    <property type="entry name" value="AMINO ACID ABC TRANSPORTER PERMEASE PROTEIN"/>
    <property type="match status" value="1"/>
</dbReference>